<feature type="compositionally biased region" description="Basic and acidic residues" evidence="1">
    <location>
        <begin position="24"/>
        <end position="45"/>
    </location>
</feature>
<sequence>MSTQGIGESFVVRGALDVFHGRGRGKERADSTIGSARERVGDKGQVEGGGRRPSVLVHQRLLRGQGQAMGKGAEGIAARALVVGRSALWASEEEGGVGFWRFPASVRSHLSPTGRVQCKIFLKFHPCPQRKVWWTLVAQPSSQRALETRSVLARLRPLCHFELSFPSVCQPSTERAKDAR</sequence>
<protein>
    <submittedName>
        <fullName evidence="2">Uncharacterized protein</fullName>
    </submittedName>
</protein>
<evidence type="ECO:0000256" key="1">
    <source>
        <dbReference type="SAM" id="MobiDB-lite"/>
    </source>
</evidence>
<reference evidence="2 3" key="1">
    <citation type="journal article" date="2018" name="Mol. Biol. Evol.">
        <title>Broad Genomic Sampling Reveals a Smut Pathogenic Ancestry of the Fungal Clade Ustilaginomycotina.</title>
        <authorList>
            <person name="Kijpornyongpan T."/>
            <person name="Mondo S.J."/>
            <person name="Barry K."/>
            <person name="Sandor L."/>
            <person name="Lee J."/>
            <person name="Lipzen A."/>
            <person name="Pangilinan J."/>
            <person name="LaButti K."/>
            <person name="Hainaut M."/>
            <person name="Henrissat B."/>
            <person name="Grigoriev I.V."/>
            <person name="Spatafora J.W."/>
            <person name="Aime M.C."/>
        </authorList>
    </citation>
    <scope>NUCLEOTIDE SEQUENCE [LARGE SCALE GENOMIC DNA]</scope>
    <source>
        <strain evidence="2 3">MCA 4198</strain>
    </source>
</reference>
<dbReference type="Proteomes" id="UP000245768">
    <property type="component" value="Unassembled WGS sequence"/>
</dbReference>
<dbReference type="EMBL" id="KZ819635">
    <property type="protein sequence ID" value="PWN91358.1"/>
    <property type="molecule type" value="Genomic_DNA"/>
</dbReference>
<accession>A0A316YRR1</accession>
<evidence type="ECO:0000313" key="2">
    <source>
        <dbReference type="EMBL" id="PWN91358.1"/>
    </source>
</evidence>
<name>A0A316YRR1_9BASI</name>
<feature type="region of interest" description="Disordered" evidence="1">
    <location>
        <begin position="23"/>
        <end position="51"/>
    </location>
</feature>
<dbReference type="AlphaFoldDB" id="A0A316YRR1"/>
<gene>
    <name evidence="2" type="ORF">FA10DRAFT_65492</name>
</gene>
<proteinExistence type="predicted"/>
<dbReference type="GeneID" id="37047542"/>
<keyword evidence="3" id="KW-1185">Reference proteome</keyword>
<organism evidence="2 3">
    <name type="scientific">Acaromyces ingoldii</name>
    <dbReference type="NCBI Taxonomy" id="215250"/>
    <lineage>
        <taxon>Eukaryota</taxon>
        <taxon>Fungi</taxon>
        <taxon>Dikarya</taxon>
        <taxon>Basidiomycota</taxon>
        <taxon>Ustilaginomycotina</taxon>
        <taxon>Exobasidiomycetes</taxon>
        <taxon>Exobasidiales</taxon>
        <taxon>Cryptobasidiaceae</taxon>
        <taxon>Acaromyces</taxon>
    </lineage>
</organism>
<dbReference type="InParanoid" id="A0A316YRR1"/>
<dbReference type="RefSeq" id="XP_025378556.1">
    <property type="nucleotide sequence ID" value="XM_025525626.1"/>
</dbReference>
<evidence type="ECO:0000313" key="3">
    <source>
        <dbReference type="Proteomes" id="UP000245768"/>
    </source>
</evidence>